<evidence type="ECO:0000256" key="1">
    <source>
        <dbReference type="SAM" id="SignalP"/>
    </source>
</evidence>
<dbReference type="InterPro" id="IPR013783">
    <property type="entry name" value="Ig-like_fold"/>
</dbReference>
<protein>
    <submittedName>
        <fullName evidence="3">Jg24004 protein</fullName>
    </submittedName>
</protein>
<dbReference type="Gene3D" id="2.60.40.10">
    <property type="entry name" value="Immunoglobulins"/>
    <property type="match status" value="1"/>
</dbReference>
<organism evidence="3 4">
    <name type="scientific">Pararge aegeria aegeria</name>
    <dbReference type="NCBI Taxonomy" id="348720"/>
    <lineage>
        <taxon>Eukaryota</taxon>
        <taxon>Metazoa</taxon>
        <taxon>Ecdysozoa</taxon>
        <taxon>Arthropoda</taxon>
        <taxon>Hexapoda</taxon>
        <taxon>Insecta</taxon>
        <taxon>Pterygota</taxon>
        <taxon>Neoptera</taxon>
        <taxon>Endopterygota</taxon>
        <taxon>Lepidoptera</taxon>
        <taxon>Glossata</taxon>
        <taxon>Ditrysia</taxon>
        <taxon>Papilionoidea</taxon>
        <taxon>Nymphalidae</taxon>
        <taxon>Satyrinae</taxon>
        <taxon>Satyrini</taxon>
        <taxon>Parargina</taxon>
        <taxon>Pararge</taxon>
    </lineage>
</organism>
<dbReference type="OrthoDB" id="10263633at2759"/>
<keyword evidence="4" id="KW-1185">Reference proteome</keyword>
<feature type="domain" description="NOMO-like ninth beta-sandwich" evidence="2">
    <location>
        <begin position="4"/>
        <end position="65"/>
    </location>
</feature>
<comment type="caution">
    <text evidence="3">The sequence shown here is derived from an EMBL/GenBank/DDBJ whole genome shotgun (WGS) entry which is preliminary data.</text>
</comment>
<dbReference type="AlphaFoldDB" id="A0A8S4QDN9"/>
<dbReference type="Pfam" id="PF22902">
    <property type="entry name" value="NOMO1-like_9th"/>
    <property type="match status" value="1"/>
</dbReference>
<name>A0A8S4QDN9_9NEOP</name>
<dbReference type="Proteomes" id="UP000838756">
    <property type="component" value="Unassembled WGS sequence"/>
</dbReference>
<keyword evidence="1" id="KW-0732">Signal</keyword>
<feature type="non-terminal residue" evidence="3">
    <location>
        <position position="1"/>
    </location>
</feature>
<reference evidence="3" key="1">
    <citation type="submission" date="2022-03" db="EMBL/GenBank/DDBJ databases">
        <authorList>
            <person name="Lindestad O."/>
        </authorList>
    </citation>
    <scope>NUCLEOTIDE SEQUENCE</scope>
</reference>
<sequence length="107" mass="11324">AAKALTLAGRLVPPVAGVLVTLEGDDVQLTQSTAADGAYRFGPLDAALQYQVRAEKDSYVFGERQPGGDIRAHKLAEITVKLVDAASGAPLEDARYILTKDMAANRI</sequence>
<proteinExistence type="predicted"/>
<feature type="chain" id="PRO_5035762574" evidence="1">
    <location>
        <begin position="18"/>
        <end position="107"/>
    </location>
</feature>
<evidence type="ECO:0000259" key="2">
    <source>
        <dbReference type="Pfam" id="PF22902"/>
    </source>
</evidence>
<accession>A0A8S4QDN9</accession>
<dbReference type="EMBL" id="CAKXAJ010001766">
    <property type="protein sequence ID" value="CAH2207964.1"/>
    <property type="molecule type" value="Genomic_DNA"/>
</dbReference>
<evidence type="ECO:0000313" key="4">
    <source>
        <dbReference type="Proteomes" id="UP000838756"/>
    </source>
</evidence>
<evidence type="ECO:0000313" key="3">
    <source>
        <dbReference type="EMBL" id="CAH2207964.1"/>
    </source>
</evidence>
<dbReference type="SUPFAM" id="SSF49478">
    <property type="entry name" value="Cna protein B-type domain"/>
    <property type="match status" value="1"/>
</dbReference>
<feature type="signal peptide" evidence="1">
    <location>
        <begin position="1"/>
        <end position="17"/>
    </location>
</feature>
<gene>
    <name evidence="3" type="primary">jg24004</name>
    <name evidence="3" type="ORF">PAEG_LOCUS581</name>
</gene>
<dbReference type="InterPro" id="IPR055073">
    <property type="entry name" value="NOMO1-like_9th"/>
</dbReference>